<protein>
    <submittedName>
        <fullName evidence="2">Uncharacterized protein</fullName>
    </submittedName>
</protein>
<feature type="transmembrane region" description="Helical" evidence="1">
    <location>
        <begin position="107"/>
        <end position="129"/>
    </location>
</feature>
<dbReference type="KEGG" id="xap:XA3_18990"/>
<gene>
    <name evidence="2" type="ORF">XA3_18990</name>
</gene>
<dbReference type="EMBL" id="AP026802">
    <property type="protein sequence ID" value="BDR59458.1"/>
    <property type="molecule type" value="Genomic_DNA"/>
</dbReference>
<organism evidence="2 3">
    <name type="scientific">Xylocopilactobacillus apicola</name>
    <dbReference type="NCBI Taxonomy" id="2932184"/>
    <lineage>
        <taxon>Bacteria</taxon>
        <taxon>Bacillati</taxon>
        <taxon>Bacillota</taxon>
        <taxon>Bacilli</taxon>
        <taxon>Lactobacillales</taxon>
        <taxon>Lactobacillaceae</taxon>
        <taxon>Xylocopilactobacillus</taxon>
    </lineage>
</organism>
<evidence type="ECO:0000256" key="1">
    <source>
        <dbReference type="SAM" id="Phobius"/>
    </source>
</evidence>
<reference evidence="2 3" key="1">
    <citation type="journal article" date="2023" name="Microbiol. Spectr.">
        <title>Symbiosis of Carpenter Bees with Uncharacterized Lactic Acid Bacteria Showing NAD Auxotrophy.</title>
        <authorList>
            <person name="Kawasaki S."/>
            <person name="Ozawa K."/>
            <person name="Mori T."/>
            <person name="Yamamoto A."/>
            <person name="Ito M."/>
            <person name="Ohkuma M."/>
            <person name="Sakamoto M."/>
            <person name="Matsutani M."/>
        </authorList>
    </citation>
    <scope>NUCLEOTIDE SEQUENCE [LARGE SCALE GENOMIC DNA]</scope>
    <source>
        <strain evidence="2 3">XA3</strain>
    </source>
</reference>
<feature type="transmembrane region" description="Helical" evidence="1">
    <location>
        <begin position="182"/>
        <end position="199"/>
    </location>
</feature>
<keyword evidence="3" id="KW-1185">Reference proteome</keyword>
<proteinExistence type="predicted"/>
<feature type="transmembrane region" description="Helical" evidence="1">
    <location>
        <begin position="219"/>
        <end position="248"/>
    </location>
</feature>
<keyword evidence="1" id="KW-1133">Transmembrane helix</keyword>
<feature type="transmembrane region" description="Helical" evidence="1">
    <location>
        <begin position="38"/>
        <end position="61"/>
    </location>
</feature>
<dbReference type="RefSeq" id="WP_317635249.1">
    <property type="nucleotide sequence ID" value="NZ_AP026802.1"/>
</dbReference>
<accession>A0AAU9D7E2</accession>
<sequence length="268" mass="31258">MNLKKYFNLSFEESEKITSKVGNDEAKIVKKLGFNKMFFLKGFVVTLFFELIEMLLGFFMYVAFADVFPNEEIIIAIFWLLSIVKIITFGIIFLVASKTTDRLVYDFVMHLFMYLFLISTIVFFIFGIIFNILDKKIFGDFGSAALSILYIFTALNSLFYSVSEWKVRSKSPIRLEKLTGRVFKKSGFLLLFFILKVIFKMFSGNFSFTKDIEVSALAILAYPIIIFVGIYVIFCYYPLHTFIPLIYLSKYRKQYEEKYGVNFKGGKN</sequence>
<keyword evidence="1" id="KW-0812">Transmembrane</keyword>
<name>A0AAU9D7E2_9LACO</name>
<keyword evidence="1" id="KW-0472">Membrane</keyword>
<feature type="transmembrane region" description="Helical" evidence="1">
    <location>
        <begin position="141"/>
        <end position="162"/>
    </location>
</feature>
<evidence type="ECO:0000313" key="2">
    <source>
        <dbReference type="EMBL" id="BDR59458.1"/>
    </source>
</evidence>
<evidence type="ECO:0000313" key="3">
    <source>
        <dbReference type="Proteomes" id="UP001321861"/>
    </source>
</evidence>
<feature type="transmembrane region" description="Helical" evidence="1">
    <location>
        <begin position="73"/>
        <end position="95"/>
    </location>
</feature>
<dbReference type="AlphaFoldDB" id="A0AAU9D7E2"/>
<dbReference type="Proteomes" id="UP001321861">
    <property type="component" value="Chromosome"/>
</dbReference>